<dbReference type="InterPro" id="IPR017871">
    <property type="entry name" value="ABC_transporter-like_CS"/>
</dbReference>
<keyword evidence="2 7" id="KW-0812">Transmembrane</keyword>
<dbReference type="InterPro" id="IPR039421">
    <property type="entry name" value="Type_1_exporter"/>
</dbReference>
<evidence type="ECO:0000259" key="9">
    <source>
        <dbReference type="PROSITE" id="PS50929"/>
    </source>
</evidence>
<reference evidence="10 11" key="1">
    <citation type="journal article" date="2009" name="Stand. Genomic Sci.">
        <title>Complete genome sequence of Anaerococcus prevotii type strain (PC1).</title>
        <authorList>
            <person name="Labutti K."/>
            <person name="Pukall R."/>
            <person name="Steenblock K."/>
            <person name="Glavina Del Rio T."/>
            <person name="Tice H."/>
            <person name="Copeland A."/>
            <person name="Cheng J.F."/>
            <person name="Lucas S."/>
            <person name="Chen F."/>
            <person name="Nolan M."/>
            <person name="Bruce D."/>
            <person name="Goodwin L."/>
            <person name="Pitluck S."/>
            <person name="Ivanova N."/>
            <person name="Mavromatis K."/>
            <person name="Ovchinnikova G."/>
            <person name="Pati A."/>
            <person name="Chen A."/>
            <person name="Palaniappan K."/>
            <person name="Land M."/>
            <person name="Hauser L."/>
            <person name="Chang Y.J."/>
            <person name="Jeffries C.D."/>
            <person name="Chain P."/>
            <person name="Saunders E."/>
            <person name="Brettin T."/>
            <person name="Detter J.C."/>
            <person name="Han C."/>
            <person name="Goker M."/>
            <person name="Bristow J."/>
            <person name="Eisen J.A."/>
            <person name="Markowitz V."/>
            <person name="Hugenholtz P."/>
            <person name="Kyrpides N.C."/>
            <person name="Klenk H.P."/>
            <person name="Lapidus A."/>
        </authorList>
    </citation>
    <scope>NUCLEOTIDE SEQUENCE [LARGE SCALE GENOMIC DNA]</scope>
    <source>
        <strain evidence="11">ATCC 9321 / DSM 20548 / JCM 6508 / NCTC 11806 / PC1</strain>
    </source>
</reference>
<organism evidence="10 11">
    <name type="scientific">Anaerococcus prevotii (strain ATCC 9321 / DSM 20548 / JCM 6508 / NCTC 11806 / PC1)</name>
    <name type="common">Peptostreptococcus prevotii</name>
    <name type="synonym">Peptococcus prevotii</name>
    <dbReference type="NCBI Taxonomy" id="525919"/>
    <lineage>
        <taxon>Bacteria</taxon>
        <taxon>Bacillati</taxon>
        <taxon>Bacillota</taxon>
        <taxon>Tissierellia</taxon>
        <taxon>Tissierellales</taxon>
        <taxon>Peptoniphilaceae</taxon>
        <taxon>Anaerococcus</taxon>
    </lineage>
</organism>
<dbReference type="PROSITE" id="PS50893">
    <property type="entry name" value="ABC_TRANSPORTER_2"/>
    <property type="match status" value="1"/>
</dbReference>
<dbReference type="EMBL" id="CP001708">
    <property type="protein sequence ID" value="ACV28267.1"/>
    <property type="molecule type" value="Genomic_DNA"/>
</dbReference>
<dbReference type="GO" id="GO:0005886">
    <property type="term" value="C:plasma membrane"/>
    <property type="evidence" value="ECO:0007669"/>
    <property type="project" value="UniProtKB-SubCell"/>
</dbReference>
<proteinExistence type="predicted"/>
<feature type="domain" description="ABC transmembrane type-1" evidence="9">
    <location>
        <begin position="13"/>
        <end position="294"/>
    </location>
</feature>
<evidence type="ECO:0000256" key="4">
    <source>
        <dbReference type="ARBA" id="ARBA00022840"/>
    </source>
</evidence>
<dbReference type="SUPFAM" id="SSF52540">
    <property type="entry name" value="P-loop containing nucleoside triphosphate hydrolases"/>
    <property type="match status" value="1"/>
</dbReference>
<dbReference type="eggNOG" id="COG1132">
    <property type="taxonomic scope" value="Bacteria"/>
</dbReference>
<evidence type="ECO:0000256" key="2">
    <source>
        <dbReference type="ARBA" id="ARBA00022692"/>
    </source>
</evidence>
<dbReference type="PROSITE" id="PS50929">
    <property type="entry name" value="ABC_TM1F"/>
    <property type="match status" value="1"/>
</dbReference>
<dbReference type="GO" id="GO:0015421">
    <property type="term" value="F:ABC-type oligopeptide transporter activity"/>
    <property type="evidence" value="ECO:0007669"/>
    <property type="project" value="TreeGrafter"/>
</dbReference>
<dbReference type="InterPro" id="IPR003439">
    <property type="entry name" value="ABC_transporter-like_ATP-bd"/>
</dbReference>
<evidence type="ECO:0000259" key="8">
    <source>
        <dbReference type="PROSITE" id="PS50893"/>
    </source>
</evidence>
<evidence type="ECO:0000256" key="5">
    <source>
        <dbReference type="ARBA" id="ARBA00022989"/>
    </source>
</evidence>
<feature type="transmembrane region" description="Helical" evidence="7">
    <location>
        <begin position="49"/>
        <end position="68"/>
    </location>
</feature>
<dbReference type="Proteomes" id="UP000002294">
    <property type="component" value="Chromosome"/>
</dbReference>
<evidence type="ECO:0000256" key="3">
    <source>
        <dbReference type="ARBA" id="ARBA00022741"/>
    </source>
</evidence>
<dbReference type="SMART" id="SM00382">
    <property type="entry name" value="AAA"/>
    <property type="match status" value="1"/>
</dbReference>
<dbReference type="Gene3D" id="3.40.50.300">
    <property type="entry name" value="P-loop containing nucleotide triphosphate hydrolases"/>
    <property type="match status" value="1"/>
</dbReference>
<dbReference type="OrthoDB" id="1691514at2"/>
<accession>C7RFK6</accession>
<dbReference type="InterPro" id="IPR027417">
    <property type="entry name" value="P-loop_NTPase"/>
</dbReference>
<feature type="transmembrane region" description="Helical" evidence="7">
    <location>
        <begin position="123"/>
        <end position="144"/>
    </location>
</feature>
<dbReference type="HOGENOM" id="CLU_000604_84_3_9"/>
<feature type="transmembrane region" description="Helical" evidence="7">
    <location>
        <begin position="239"/>
        <end position="258"/>
    </location>
</feature>
<dbReference type="SUPFAM" id="SSF90123">
    <property type="entry name" value="ABC transporter transmembrane region"/>
    <property type="match status" value="1"/>
</dbReference>
<feature type="transmembrane region" description="Helical" evidence="7">
    <location>
        <begin position="150"/>
        <end position="170"/>
    </location>
</feature>
<dbReference type="AlphaFoldDB" id="C7RFK6"/>
<gene>
    <name evidence="10" type="ordered locus">Apre_0215</name>
</gene>
<keyword evidence="6 7" id="KW-0472">Membrane</keyword>
<sequence>MKKYILRYKKNLILSVIFGVIEVYFIYLYCTVSTKIIDVVLGNIEGSASKIVIHSILYVLIACLSYYISQRNGKLFTQYISSDLRHDYLEGIINTKSSSFFGKNKGEYITQVDQNVDQLRLNYLMTLPSAIIGIGQAIVYIIGLYKIHPYILLATIFFVIFPGGVSKVFSKRISDLQILRSENYSSYIDRLNEFLDGYFVIKESKNKEYFLKKFDIDDNKLLKSLTHLNVSISMFGQTLFSINILSSLLVTYICSIMVKNQYLQLSDLLASLKLVSISTATLADSFGYLVNILSTKKIKEMVISEIPDIEESKKEGKTPQLDLKLNNLSFAYGDIKVFDKMDLDIEKAKSYAIIGNSGSGKSTLAKILMKVNEDYGGEISFANGDFKEFSEEDLYDNIYYIPQNPIVFEDTFINNIAMGDDGIDRDRIEGIIDRVGLSRVYHEKKDGLIKNGSLSGGEKKKLELARALYKGSDLLIFDEPTSGLDPESARSIEGLIESLDRLTRIVITHNQDPAYLQSFDHVINIEDYKS</sequence>
<evidence type="ECO:0000313" key="10">
    <source>
        <dbReference type="EMBL" id="ACV28267.1"/>
    </source>
</evidence>
<evidence type="ECO:0000256" key="7">
    <source>
        <dbReference type="SAM" id="Phobius"/>
    </source>
</evidence>
<feature type="transmembrane region" description="Helical" evidence="7">
    <location>
        <begin position="270"/>
        <end position="293"/>
    </location>
</feature>
<keyword evidence="3" id="KW-0547">Nucleotide-binding</keyword>
<comment type="subcellular location">
    <subcellularLocation>
        <location evidence="1">Cell membrane</location>
        <topology evidence="1">Multi-pass membrane protein</topology>
    </subcellularLocation>
</comment>
<protein>
    <submittedName>
        <fullName evidence="10">ABC transporter related</fullName>
    </submittedName>
</protein>
<dbReference type="PANTHER" id="PTHR43394:SF1">
    <property type="entry name" value="ATP-BINDING CASSETTE SUB-FAMILY B MEMBER 10, MITOCHONDRIAL"/>
    <property type="match status" value="1"/>
</dbReference>
<dbReference type="GO" id="GO:0016887">
    <property type="term" value="F:ATP hydrolysis activity"/>
    <property type="evidence" value="ECO:0007669"/>
    <property type="project" value="InterPro"/>
</dbReference>
<dbReference type="GO" id="GO:0005524">
    <property type="term" value="F:ATP binding"/>
    <property type="evidence" value="ECO:0007669"/>
    <property type="project" value="UniProtKB-KW"/>
</dbReference>
<dbReference type="STRING" id="525919.Apre_0215"/>
<dbReference type="Pfam" id="PF00664">
    <property type="entry name" value="ABC_membrane"/>
    <property type="match status" value="1"/>
</dbReference>
<dbReference type="Gene3D" id="1.20.1560.10">
    <property type="entry name" value="ABC transporter type 1, transmembrane domain"/>
    <property type="match status" value="1"/>
</dbReference>
<dbReference type="RefSeq" id="WP_015777181.1">
    <property type="nucleotide sequence ID" value="NC_013171.1"/>
</dbReference>
<dbReference type="InterPro" id="IPR036640">
    <property type="entry name" value="ABC1_TM_sf"/>
</dbReference>
<dbReference type="InterPro" id="IPR003593">
    <property type="entry name" value="AAA+_ATPase"/>
</dbReference>
<evidence type="ECO:0000256" key="6">
    <source>
        <dbReference type="ARBA" id="ARBA00023136"/>
    </source>
</evidence>
<dbReference type="KEGG" id="apr:Apre_0215"/>
<dbReference type="PROSITE" id="PS00211">
    <property type="entry name" value="ABC_TRANSPORTER_1"/>
    <property type="match status" value="1"/>
</dbReference>
<evidence type="ECO:0000256" key="1">
    <source>
        <dbReference type="ARBA" id="ARBA00004651"/>
    </source>
</evidence>
<dbReference type="CDD" id="cd03228">
    <property type="entry name" value="ABCC_MRP_Like"/>
    <property type="match status" value="1"/>
</dbReference>
<evidence type="ECO:0000313" key="11">
    <source>
        <dbReference type="Proteomes" id="UP000002294"/>
    </source>
</evidence>
<keyword evidence="4" id="KW-0067">ATP-binding</keyword>
<dbReference type="InterPro" id="IPR011527">
    <property type="entry name" value="ABC1_TM_dom"/>
</dbReference>
<keyword evidence="5 7" id="KW-1133">Transmembrane helix</keyword>
<feature type="transmembrane region" description="Helical" evidence="7">
    <location>
        <begin position="12"/>
        <end position="29"/>
    </location>
</feature>
<dbReference type="PANTHER" id="PTHR43394">
    <property type="entry name" value="ATP-DEPENDENT PERMEASE MDL1, MITOCHONDRIAL"/>
    <property type="match status" value="1"/>
</dbReference>
<name>C7RFK6_ANAPD</name>
<feature type="domain" description="ABC transporter" evidence="8">
    <location>
        <begin position="323"/>
        <end position="530"/>
    </location>
</feature>
<dbReference type="Pfam" id="PF00005">
    <property type="entry name" value="ABC_tran"/>
    <property type="match status" value="1"/>
</dbReference>
<keyword evidence="11" id="KW-1185">Reference proteome</keyword>